<dbReference type="PROSITE" id="PS00237">
    <property type="entry name" value="G_PROTEIN_RECEP_F1_1"/>
    <property type="match status" value="1"/>
</dbReference>
<evidence type="ECO:0000256" key="1">
    <source>
        <dbReference type="ARBA" id="ARBA00004651"/>
    </source>
</evidence>
<evidence type="ECO:0000256" key="4">
    <source>
        <dbReference type="ARBA" id="ARBA00022692"/>
    </source>
</evidence>
<evidence type="ECO:0000256" key="2">
    <source>
        <dbReference type="ARBA" id="ARBA00022475"/>
    </source>
</evidence>
<dbReference type="FunFam" id="1.20.1070.10:FF:000024">
    <property type="entry name" value="Olfactory receptor"/>
    <property type="match status" value="1"/>
</dbReference>
<keyword evidence="8 14" id="KW-0472">Membrane</keyword>
<feature type="transmembrane region" description="Helical" evidence="14">
    <location>
        <begin position="24"/>
        <end position="51"/>
    </location>
</feature>
<feature type="transmembrane region" description="Helical" evidence="14">
    <location>
        <begin position="201"/>
        <end position="227"/>
    </location>
</feature>
<evidence type="ECO:0000259" key="15">
    <source>
        <dbReference type="PROSITE" id="PS50262"/>
    </source>
</evidence>
<dbReference type="PANTHER" id="PTHR24242">
    <property type="entry name" value="G-PROTEIN COUPLED RECEPTOR"/>
    <property type="match status" value="1"/>
</dbReference>
<comment type="subcellular location">
    <subcellularLocation>
        <location evidence="1 14">Cell membrane</location>
        <topology evidence="1 14">Multi-pass membrane protein</topology>
    </subcellularLocation>
</comment>
<evidence type="ECO:0000256" key="12">
    <source>
        <dbReference type="ARBA" id="ARBA00023224"/>
    </source>
</evidence>
<keyword evidence="3 14" id="KW-0716">Sensory transduction</keyword>
<protein>
    <recommendedName>
        <fullName evidence="14">Olfactory receptor</fullName>
    </recommendedName>
</protein>
<feature type="transmembrane region" description="Helical" evidence="14">
    <location>
        <begin position="63"/>
        <end position="83"/>
    </location>
</feature>
<keyword evidence="6 14" id="KW-1133">Transmembrane helix</keyword>
<dbReference type="InterPro" id="IPR050939">
    <property type="entry name" value="Olfactory_GPCR1"/>
</dbReference>
<dbReference type="InterPro" id="IPR000276">
    <property type="entry name" value="GPCR_Rhodpsn"/>
</dbReference>
<evidence type="ECO:0000256" key="10">
    <source>
        <dbReference type="ARBA" id="ARBA00023170"/>
    </source>
</evidence>
<reference evidence="16" key="1">
    <citation type="submission" date="2025-08" db="UniProtKB">
        <authorList>
            <consortium name="Ensembl"/>
        </authorList>
    </citation>
    <scope>IDENTIFICATION</scope>
</reference>
<keyword evidence="9" id="KW-1015">Disulfide bond</keyword>
<sequence length="331" mass="37310">MSVGNISFVKDFVIVGFPGLQPHYYGLVSAVLVFVYVCTLAGNAVFFVLFVMTKSLQKPVYCFIINLVVCDVLFSTTTLPKIISRYWFQDGTISFMGCFVQMFFVHYLGGVGSYVLAVMAIDRYAAICYPLQYHSLMTNRNALNLILGCWILGLVGPLMMAIRAYPLPYCAENTIIHCYCDHVSITTLACTDRSLYSIPALINALAILLGSLAVIVYSYCSIFVAVMRISGTQGRMKTFCSLSSSPQLIIIALFFLPRCFIYLSSNIGIKFNTDLRLVIIMMYSLLPPMINPLIYCLRTDEVKKILRQFKKRKIEYFLPHCYSIHHTSAVI</sequence>
<evidence type="ECO:0000313" key="17">
    <source>
        <dbReference type="Proteomes" id="UP000472270"/>
    </source>
</evidence>
<evidence type="ECO:0000256" key="8">
    <source>
        <dbReference type="ARBA" id="ARBA00023136"/>
    </source>
</evidence>
<dbReference type="Pfam" id="PF13853">
    <property type="entry name" value="7tm_4"/>
    <property type="match status" value="1"/>
</dbReference>
<evidence type="ECO:0000256" key="13">
    <source>
        <dbReference type="RuleBase" id="RU000688"/>
    </source>
</evidence>
<feature type="transmembrane region" description="Helical" evidence="14">
    <location>
        <begin position="142"/>
        <end position="162"/>
    </location>
</feature>
<accession>A0A673IXJ6</accession>
<feature type="transmembrane region" description="Helical" evidence="14">
    <location>
        <begin position="103"/>
        <end position="121"/>
    </location>
</feature>
<feature type="transmembrane region" description="Helical" evidence="14">
    <location>
        <begin position="275"/>
        <end position="297"/>
    </location>
</feature>
<evidence type="ECO:0000256" key="3">
    <source>
        <dbReference type="ARBA" id="ARBA00022606"/>
    </source>
</evidence>
<evidence type="ECO:0000256" key="5">
    <source>
        <dbReference type="ARBA" id="ARBA00022725"/>
    </source>
</evidence>
<keyword evidence="11" id="KW-0325">Glycoprotein</keyword>
<keyword evidence="2 14" id="KW-1003">Cell membrane</keyword>
<dbReference type="Proteomes" id="UP000472270">
    <property type="component" value="Unassembled WGS sequence"/>
</dbReference>
<keyword evidence="17" id="KW-1185">Reference proteome</keyword>
<evidence type="ECO:0000256" key="9">
    <source>
        <dbReference type="ARBA" id="ARBA00023157"/>
    </source>
</evidence>
<dbReference type="InterPro" id="IPR000725">
    <property type="entry name" value="Olfact_rcpt"/>
</dbReference>
<dbReference type="Ensembl" id="ENSSRHT00000045055.1">
    <property type="protein sequence ID" value="ENSSRHP00000043818.1"/>
    <property type="gene ID" value="ENSSRHG00000022180.1"/>
</dbReference>
<organism evidence="16 17">
    <name type="scientific">Sinocyclocheilus rhinocerous</name>
    <dbReference type="NCBI Taxonomy" id="307959"/>
    <lineage>
        <taxon>Eukaryota</taxon>
        <taxon>Metazoa</taxon>
        <taxon>Chordata</taxon>
        <taxon>Craniata</taxon>
        <taxon>Vertebrata</taxon>
        <taxon>Euteleostomi</taxon>
        <taxon>Actinopterygii</taxon>
        <taxon>Neopterygii</taxon>
        <taxon>Teleostei</taxon>
        <taxon>Ostariophysi</taxon>
        <taxon>Cypriniformes</taxon>
        <taxon>Cyprinidae</taxon>
        <taxon>Cyprininae</taxon>
        <taxon>Sinocyclocheilus</taxon>
    </lineage>
</organism>
<reference evidence="16" key="2">
    <citation type="submission" date="2025-09" db="UniProtKB">
        <authorList>
            <consortium name="Ensembl"/>
        </authorList>
    </citation>
    <scope>IDENTIFICATION</scope>
</reference>
<name>A0A673IXJ6_9TELE</name>
<keyword evidence="12 13" id="KW-0807">Transducer</keyword>
<dbReference type="PROSITE" id="PS50262">
    <property type="entry name" value="G_PROTEIN_RECEP_F1_2"/>
    <property type="match status" value="1"/>
</dbReference>
<evidence type="ECO:0000313" key="16">
    <source>
        <dbReference type="Ensembl" id="ENSSRHP00000043818.1"/>
    </source>
</evidence>
<dbReference type="PRINTS" id="PR00237">
    <property type="entry name" value="GPCRRHODOPSN"/>
</dbReference>
<feature type="domain" description="G-protein coupled receptors family 1 profile" evidence="15">
    <location>
        <begin position="42"/>
        <end position="295"/>
    </location>
</feature>
<dbReference type="PANTHER" id="PTHR24242:SF359">
    <property type="entry name" value="ODORANT RECEPTOR-RELATED"/>
    <property type="match status" value="1"/>
</dbReference>
<dbReference type="GO" id="GO:0005886">
    <property type="term" value="C:plasma membrane"/>
    <property type="evidence" value="ECO:0007669"/>
    <property type="project" value="UniProtKB-SubCell"/>
</dbReference>
<evidence type="ECO:0000256" key="14">
    <source>
        <dbReference type="RuleBase" id="RU363047"/>
    </source>
</evidence>
<evidence type="ECO:0000256" key="7">
    <source>
        <dbReference type="ARBA" id="ARBA00023040"/>
    </source>
</evidence>
<dbReference type="GO" id="GO:0004984">
    <property type="term" value="F:olfactory receptor activity"/>
    <property type="evidence" value="ECO:0007669"/>
    <property type="project" value="InterPro"/>
</dbReference>
<dbReference type="GO" id="GO:0004930">
    <property type="term" value="F:G protein-coupled receptor activity"/>
    <property type="evidence" value="ECO:0007669"/>
    <property type="project" value="UniProtKB-KW"/>
</dbReference>
<dbReference type="PRINTS" id="PR00245">
    <property type="entry name" value="OLFACTORYR"/>
</dbReference>
<dbReference type="Gene3D" id="1.20.1070.10">
    <property type="entry name" value="Rhodopsin 7-helix transmembrane proteins"/>
    <property type="match status" value="1"/>
</dbReference>
<dbReference type="InterPro" id="IPR017452">
    <property type="entry name" value="GPCR_Rhodpsn_7TM"/>
</dbReference>
<evidence type="ECO:0000256" key="11">
    <source>
        <dbReference type="ARBA" id="ARBA00023180"/>
    </source>
</evidence>
<keyword evidence="10 13" id="KW-0675">Receptor</keyword>
<keyword evidence="7 13" id="KW-0297">G-protein coupled receptor</keyword>
<keyword evidence="4 13" id="KW-0812">Transmembrane</keyword>
<comment type="similarity">
    <text evidence="13">Belongs to the G-protein coupled receptor 1 family.</text>
</comment>
<feature type="transmembrane region" description="Helical" evidence="14">
    <location>
        <begin position="248"/>
        <end position="269"/>
    </location>
</feature>
<dbReference type="SUPFAM" id="SSF81321">
    <property type="entry name" value="Family A G protein-coupled receptor-like"/>
    <property type="match status" value="1"/>
</dbReference>
<keyword evidence="5 14" id="KW-0552">Olfaction</keyword>
<evidence type="ECO:0000256" key="6">
    <source>
        <dbReference type="ARBA" id="ARBA00022989"/>
    </source>
</evidence>
<proteinExistence type="inferred from homology"/>
<dbReference type="AlphaFoldDB" id="A0A673IXJ6"/>